<dbReference type="VEuPathDB" id="VectorBase:GAUT015019"/>
<name>A0A1A9UTT0_GLOAU</name>
<evidence type="ECO:0000256" key="1">
    <source>
        <dbReference type="ARBA" id="ARBA00022729"/>
    </source>
</evidence>
<proteinExistence type="predicted"/>
<dbReference type="Gene3D" id="1.10.238.20">
    <property type="entry name" value="Pheromone/general odorant binding protein domain"/>
    <property type="match status" value="1"/>
</dbReference>
<feature type="chain" id="PRO_5017642194" evidence="2">
    <location>
        <begin position="21"/>
        <end position="144"/>
    </location>
</feature>
<reference evidence="3" key="1">
    <citation type="submission" date="2020-05" db="UniProtKB">
        <authorList>
            <consortium name="EnsemblMetazoa"/>
        </authorList>
    </citation>
    <scope>IDENTIFICATION</scope>
    <source>
        <strain evidence="3">TTRI</strain>
    </source>
</reference>
<dbReference type="Proteomes" id="UP000078200">
    <property type="component" value="Unassembled WGS sequence"/>
</dbReference>
<dbReference type="PANTHER" id="PTHR11857:SF4">
    <property type="entry name" value="GENERAL ODORANT-BINDING PROTEIN 69A"/>
    <property type="match status" value="1"/>
</dbReference>
<dbReference type="SMART" id="SM00708">
    <property type="entry name" value="PhBP"/>
    <property type="match status" value="1"/>
</dbReference>
<accession>A0A1A9UTT0</accession>
<keyword evidence="4" id="KW-1185">Reference proteome</keyword>
<feature type="signal peptide" evidence="2">
    <location>
        <begin position="1"/>
        <end position="20"/>
    </location>
</feature>
<dbReference type="EnsemblMetazoa" id="GAUT015019-RA">
    <property type="protein sequence ID" value="GAUT015019-PA"/>
    <property type="gene ID" value="GAUT015019"/>
</dbReference>
<dbReference type="GO" id="GO:0007608">
    <property type="term" value="P:sensory perception of smell"/>
    <property type="evidence" value="ECO:0007669"/>
    <property type="project" value="TreeGrafter"/>
</dbReference>
<evidence type="ECO:0000313" key="3">
    <source>
        <dbReference type="EnsemblMetazoa" id="GAUT015019-PA"/>
    </source>
</evidence>
<dbReference type="PANTHER" id="PTHR11857">
    <property type="entry name" value="ODORANT BINDING PROTEIN-RELATED"/>
    <property type="match status" value="1"/>
</dbReference>
<organism evidence="3 4">
    <name type="scientific">Glossina austeni</name>
    <name type="common">Savannah tsetse fly</name>
    <dbReference type="NCBI Taxonomy" id="7395"/>
    <lineage>
        <taxon>Eukaryota</taxon>
        <taxon>Metazoa</taxon>
        <taxon>Ecdysozoa</taxon>
        <taxon>Arthropoda</taxon>
        <taxon>Hexapoda</taxon>
        <taxon>Insecta</taxon>
        <taxon>Pterygota</taxon>
        <taxon>Neoptera</taxon>
        <taxon>Endopterygota</taxon>
        <taxon>Diptera</taxon>
        <taxon>Brachycera</taxon>
        <taxon>Muscomorpha</taxon>
        <taxon>Hippoboscoidea</taxon>
        <taxon>Glossinidae</taxon>
        <taxon>Glossina</taxon>
    </lineage>
</organism>
<dbReference type="AlphaFoldDB" id="A0A1A9UTT0"/>
<keyword evidence="1 2" id="KW-0732">Signal</keyword>
<sequence length="144" mass="16639">MTRIFKGIFLLLGSLLLVVAQNKQNDDKMKKQALRLHNYCTKKVDSNTEYLLAALYNKAEHTEPFKCYLQCIFDSLGLVDSNNQVNLEKLINFAPTEIHEHLLELHRACDTQPGKDSCDIVYTTSQCYYEVKPAARGYLEYMMH</sequence>
<dbReference type="InterPro" id="IPR006170">
    <property type="entry name" value="PBP/GOBP"/>
</dbReference>
<evidence type="ECO:0000256" key="2">
    <source>
        <dbReference type="SAM" id="SignalP"/>
    </source>
</evidence>
<dbReference type="CDD" id="cd23992">
    <property type="entry name" value="PBP_GOBP"/>
    <property type="match status" value="1"/>
</dbReference>
<dbReference type="Pfam" id="PF01395">
    <property type="entry name" value="PBP_GOBP"/>
    <property type="match status" value="1"/>
</dbReference>
<dbReference type="GO" id="GO:0005549">
    <property type="term" value="F:odorant binding"/>
    <property type="evidence" value="ECO:0007669"/>
    <property type="project" value="InterPro"/>
</dbReference>
<dbReference type="GO" id="GO:0005615">
    <property type="term" value="C:extracellular space"/>
    <property type="evidence" value="ECO:0007669"/>
    <property type="project" value="TreeGrafter"/>
</dbReference>
<dbReference type="InterPro" id="IPR036728">
    <property type="entry name" value="PBP_GOBP_sf"/>
</dbReference>
<evidence type="ECO:0000313" key="4">
    <source>
        <dbReference type="Proteomes" id="UP000078200"/>
    </source>
</evidence>
<dbReference type="SUPFAM" id="SSF47565">
    <property type="entry name" value="Insect pheromone/odorant-binding proteins"/>
    <property type="match status" value="1"/>
</dbReference>
<protein>
    <submittedName>
        <fullName evidence="3">Uncharacterized protein</fullName>
    </submittedName>
</protein>